<evidence type="ECO:0000256" key="1">
    <source>
        <dbReference type="ARBA" id="ARBA00015518"/>
    </source>
</evidence>
<dbReference type="GO" id="GO:0003723">
    <property type="term" value="F:RNA binding"/>
    <property type="evidence" value="ECO:0007669"/>
    <property type="project" value="UniProtKB-KW"/>
</dbReference>
<dbReference type="AlphaFoldDB" id="A0A8C5DRN1"/>
<evidence type="ECO:0000256" key="2">
    <source>
        <dbReference type="ARBA" id="ARBA00022884"/>
    </source>
</evidence>
<name>A0A8C5DRN1_GOUWI</name>
<feature type="compositionally biased region" description="Basic residues" evidence="3">
    <location>
        <begin position="258"/>
        <end position="268"/>
    </location>
</feature>
<dbReference type="SUPFAM" id="SSF100950">
    <property type="entry name" value="NagB/RpiA/CoA transferase-like"/>
    <property type="match status" value="1"/>
</dbReference>
<feature type="region of interest" description="Disordered" evidence="3">
    <location>
        <begin position="253"/>
        <end position="287"/>
    </location>
</feature>
<dbReference type="GO" id="GO:0005737">
    <property type="term" value="C:cytoplasm"/>
    <property type="evidence" value="ECO:0007669"/>
    <property type="project" value="TreeGrafter"/>
</dbReference>
<reference evidence="4" key="2">
    <citation type="submission" date="2025-08" db="UniProtKB">
        <authorList>
            <consortium name="Ensembl"/>
        </authorList>
    </citation>
    <scope>IDENTIFICATION</scope>
</reference>
<dbReference type="Ensembl" id="ENSGWIT00000012014.1">
    <property type="protein sequence ID" value="ENSGWIP00000010798.1"/>
    <property type="gene ID" value="ENSGWIG00000006331.1"/>
</dbReference>
<proteinExistence type="predicted"/>
<dbReference type="PANTHER" id="PTHR13017:SF0">
    <property type="entry name" value="METHENYLTETRAHYDROFOLATE SYNTHASE DOMAIN-CONTAINING PROTEIN"/>
    <property type="match status" value="1"/>
</dbReference>
<accession>A0A8C5DRN1</accession>
<evidence type="ECO:0000313" key="5">
    <source>
        <dbReference type="Proteomes" id="UP000694680"/>
    </source>
</evidence>
<dbReference type="Pfam" id="PF01812">
    <property type="entry name" value="5-FTHF_cyc-lig"/>
    <property type="match status" value="1"/>
</dbReference>
<evidence type="ECO:0000313" key="4">
    <source>
        <dbReference type="Ensembl" id="ENSGWIP00000010798.1"/>
    </source>
</evidence>
<dbReference type="InterPro" id="IPR024185">
    <property type="entry name" value="FTHF_cligase-like_sf"/>
</dbReference>
<dbReference type="PANTHER" id="PTHR13017">
    <property type="entry name" value="5-FORMYLTETRAHYDROFOLATE CYCLO-LIGASE-RELATED"/>
    <property type="match status" value="1"/>
</dbReference>
<dbReference type="InterPro" id="IPR037171">
    <property type="entry name" value="NagB/RpiA_transferase-like"/>
</dbReference>
<keyword evidence="5" id="KW-1185">Reference proteome</keyword>
<reference evidence="4" key="1">
    <citation type="submission" date="2020-06" db="EMBL/GenBank/DDBJ databases">
        <authorList>
            <consortium name="Wellcome Sanger Institute Data Sharing"/>
        </authorList>
    </citation>
    <scope>NUCLEOTIDE SEQUENCE [LARGE SCALE GENOMIC DNA]</scope>
</reference>
<evidence type="ECO:0000256" key="3">
    <source>
        <dbReference type="SAM" id="MobiDB-lite"/>
    </source>
</evidence>
<organism evidence="4 5">
    <name type="scientific">Gouania willdenowi</name>
    <name type="common">Blunt-snouted clingfish</name>
    <name type="synonym">Lepadogaster willdenowi</name>
    <dbReference type="NCBI Taxonomy" id="441366"/>
    <lineage>
        <taxon>Eukaryota</taxon>
        <taxon>Metazoa</taxon>
        <taxon>Chordata</taxon>
        <taxon>Craniata</taxon>
        <taxon>Vertebrata</taxon>
        <taxon>Euteleostomi</taxon>
        <taxon>Actinopterygii</taxon>
        <taxon>Neopterygii</taxon>
        <taxon>Teleostei</taxon>
        <taxon>Neoteleostei</taxon>
        <taxon>Acanthomorphata</taxon>
        <taxon>Ovalentaria</taxon>
        <taxon>Blenniimorphae</taxon>
        <taxon>Blenniiformes</taxon>
        <taxon>Gobiesocoidei</taxon>
        <taxon>Gobiesocidae</taxon>
        <taxon>Gobiesocinae</taxon>
        <taxon>Gouania</taxon>
    </lineage>
</organism>
<sequence length="380" mass="41782">MEPVIKINPGASKWDIPNFPRPVHKPDPNFKRQGANQACNRLADLQEFKASHTVKVNPDRPQLQARFVTLEAQKTLLVPTPRLRTGLFNKITPPEGATKEQLRKCASSQGVKDFSEPVGLDAKVTVDLVVVGSVAVSENGFRIGKGEGYADMEYGMMACMGAVSESTVVVTVVHDCQVVDIPEELMGSHDLTVDYILTPTRVIKTNCELPKPKGIIWSKKKLEKIPILKKLRSLEEQAGKDVTLGAVVAAVEPVQASHPKRQPRRRPRLSSQQDAGGEPKGDVEGATQQKLPVSVTTVYLGGIPSGLRVSELTWQGAQRRAFLDYIDPQTADQALEALQGLSLNVDCLHTSLNTDRMCVSFCFHVVGFSRWEEMECHIKS</sequence>
<reference evidence="4" key="3">
    <citation type="submission" date="2025-09" db="UniProtKB">
        <authorList>
            <consortium name="Ensembl"/>
        </authorList>
    </citation>
    <scope>IDENTIFICATION</scope>
</reference>
<keyword evidence="2" id="KW-0694">RNA-binding</keyword>
<dbReference type="FunFam" id="3.40.50.10420:FF:000001">
    <property type="entry name" value="Methenyltetrahydrofolate synthase domain-containing protein"/>
    <property type="match status" value="1"/>
</dbReference>
<dbReference type="Proteomes" id="UP000694680">
    <property type="component" value="Chromosome 3"/>
</dbReference>
<dbReference type="InterPro" id="IPR002698">
    <property type="entry name" value="FTHF_cligase"/>
</dbReference>
<protein>
    <recommendedName>
        <fullName evidence="1">Methenyltetrahydrofolate synthase domain-containing protein</fullName>
    </recommendedName>
</protein>
<dbReference type="Gene3D" id="3.40.50.10420">
    <property type="entry name" value="NagB/RpiA/CoA transferase-like"/>
    <property type="match status" value="1"/>
</dbReference>
<gene>
    <name evidence="4" type="primary">mthfsd</name>
</gene>